<evidence type="ECO:0000259" key="2">
    <source>
        <dbReference type="PROSITE" id="PS50127"/>
    </source>
</evidence>
<feature type="region of interest" description="Disordered" evidence="1">
    <location>
        <begin position="231"/>
        <end position="253"/>
    </location>
</feature>
<comment type="caution">
    <text evidence="3">The sequence shown here is derived from an EMBL/GenBank/DDBJ whole genome shotgun (WGS) entry which is preliminary data.</text>
</comment>
<dbReference type="InterPro" id="IPR016135">
    <property type="entry name" value="UBQ-conjugating_enzyme/RWD"/>
</dbReference>
<evidence type="ECO:0000313" key="3">
    <source>
        <dbReference type="EMBL" id="CAH7672655.1"/>
    </source>
</evidence>
<feature type="region of interest" description="Disordered" evidence="1">
    <location>
        <begin position="188"/>
        <end position="213"/>
    </location>
</feature>
<dbReference type="CDD" id="cd23814">
    <property type="entry name" value="UEV_AKTIP"/>
    <property type="match status" value="1"/>
</dbReference>
<dbReference type="SUPFAM" id="SSF54495">
    <property type="entry name" value="UBC-like"/>
    <property type="match status" value="2"/>
</dbReference>
<protein>
    <recommendedName>
        <fullName evidence="2">UBC core domain-containing protein</fullName>
    </recommendedName>
</protein>
<accession>A0AAV0AXD1</accession>
<feature type="compositionally biased region" description="Basic and acidic residues" evidence="1">
    <location>
        <begin position="68"/>
        <end position="86"/>
    </location>
</feature>
<dbReference type="Gene3D" id="3.10.110.10">
    <property type="entry name" value="Ubiquitin Conjugating Enzyme"/>
    <property type="match status" value="1"/>
</dbReference>
<dbReference type="PROSITE" id="PS50127">
    <property type="entry name" value="UBC_2"/>
    <property type="match status" value="1"/>
</dbReference>
<dbReference type="Proteomes" id="UP001153365">
    <property type="component" value="Unassembled WGS sequence"/>
</dbReference>
<organism evidence="3 4">
    <name type="scientific">Phakopsora pachyrhizi</name>
    <name type="common">Asian soybean rust disease fungus</name>
    <dbReference type="NCBI Taxonomy" id="170000"/>
    <lineage>
        <taxon>Eukaryota</taxon>
        <taxon>Fungi</taxon>
        <taxon>Dikarya</taxon>
        <taxon>Basidiomycota</taxon>
        <taxon>Pucciniomycotina</taxon>
        <taxon>Pucciniomycetes</taxon>
        <taxon>Pucciniales</taxon>
        <taxon>Phakopsoraceae</taxon>
        <taxon>Phakopsora</taxon>
    </lineage>
</organism>
<keyword evidence="4" id="KW-1185">Reference proteome</keyword>
<proteinExistence type="predicted"/>
<evidence type="ECO:0000313" key="4">
    <source>
        <dbReference type="Proteomes" id="UP001153365"/>
    </source>
</evidence>
<feature type="domain" description="UBC core" evidence="2">
    <location>
        <begin position="2"/>
        <end position="185"/>
    </location>
</feature>
<feature type="compositionally biased region" description="Polar residues" evidence="1">
    <location>
        <begin position="236"/>
        <end position="246"/>
    </location>
</feature>
<reference evidence="3" key="1">
    <citation type="submission" date="2022-06" db="EMBL/GenBank/DDBJ databases">
        <authorList>
            <consortium name="SYNGENTA / RWTH Aachen University"/>
        </authorList>
    </citation>
    <scope>NUCLEOTIDE SEQUENCE</scope>
</reference>
<feature type="region of interest" description="Disordered" evidence="1">
    <location>
        <begin position="65"/>
        <end position="89"/>
    </location>
</feature>
<dbReference type="InterPro" id="IPR000608">
    <property type="entry name" value="UBC"/>
</dbReference>
<name>A0AAV0AXD1_PHAPC</name>
<gene>
    <name evidence="3" type="ORF">PPACK8108_LOCUS7472</name>
</gene>
<sequence length="253" mass="28999">MSSKQEISLEYASLRLPGHCPLGIWVIPCPNDTHTWSGVLFVHRGYYAGGIFRFEIKFSPHYPYGGDSRSRVESRKSRTNERDNRQDGSVPRIYFKSDCFHPLINQQDGFFDSTSRFKTWRPHQDFVFHLLHFLKSSFKRSGLEKIISSPEDESTAQNMAAFKAYRDQTQVFANLASQSATLSCSPSSLYKQTSSSNGNSNHSDRDSDDNNYKLIKFSPLNDQEWREVRSRMVPALSTSGNSSKQPFDQIKEE</sequence>
<dbReference type="EMBL" id="CALTRL010001472">
    <property type="protein sequence ID" value="CAH7672655.1"/>
    <property type="molecule type" value="Genomic_DNA"/>
</dbReference>
<feature type="compositionally biased region" description="Basic and acidic residues" evidence="1">
    <location>
        <begin position="202"/>
        <end position="211"/>
    </location>
</feature>
<dbReference type="AlphaFoldDB" id="A0AAV0AXD1"/>
<evidence type="ECO:0000256" key="1">
    <source>
        <dbReference type="SAM" id="MobiDB-lite"/>
    </source>
</evidence>